<feature type="transmembrane region" description="Helical" evidence="8">
    <location>
        <begin position="155"/>
        <end position="179"/>
    </location>
</feature>
<evidence type="ECO:0000313" key="11">
    <source>
        <dbReference type="Proteomes" id="UP000092600"/>
    </source>
</evidence>
<feature type="transmembrane region" description="Helical" evidence="8">
    <location>
        <begin position="33"/>
        <end position="53"/>
    </location>
</feature>
<dbReference type="RefSeq" id="XP_020101322.1">
    <property type="nucleotide sequence ID" value="XM_020245733.1"/>
</dbReference>
<keyword evidence="4 8" id="KW-1003">Cell membrane</keyword>
<reference evidence="10 11" key="1">
    <citation type="journal article" date="2016" name="DNA Res.">
        <title>The draft genome of MD-2 pineapple using hybrid error correction of long reads.</title>
        <authorList>
            <person name="Redwan R.M."/>
            <person name="Saidin A."/>
            <person name="Kumar S.V."/>
        </authorList>
    </citation>
    <scope>NUCLEOTIDE SEQUENCE [LARGE SCALE GENOMIC DNA]</scope>
    <source>
        <strain evidence="11">cv. MD2</strain>
        <tissue evidence="10">Leaf</tissue>
    </source>
</reference>
<dbReference type="Gramene" id="Aco014201.1.mrna1">
    <property type="protein sequence ID" value="Aco014201.1.mrna1"/>
    <property type="gene ID" value="Aco014201.1.path1"/>
</dbReference>
<dbReference type="GO" id="GO:0005886">
    <property type="term" value="C:plasma membrane"/>
    <property type="evidence" value="ECO:0007669"/>
    <property type="project" value="UniProtKB-SubCell"/>
</dbReference>
<evidence type="ECO:0000256" key="2">
    <source>
        <dbReference type="ARBA" id="ARBA00007651"/>
    </source>
</evidence>
<dbReference type="InterPro" id="IPR006702">
    <property type="entry name" value="CASP_dom"/>
</dbReference>
<evidence type="ECO:0000256" key="3">
    <source>
        <dbReference type="ARBA" id="ARBA00011489"/>
    </source>
</evidence>
<evidence type="ECO:0000256" key="8">
    <source>
        <dbReference type="RuleBase" id="RU361233"/>
    </source>
</evidence>
<dbReference type="AlphaFoldDB" id="A0A199W6B1"/>
<evidence type="ECO:0000313" key="12">
    <source>
        <dbReference type="Proteomes" id="UP000515123"/>
    </source>
</evidence>
<evidence type="ECO:0000256" key="4">
    <source>
        <dbReference type="ARBA" id="ARBA00022475"/>
    </source>
</evidence>
<gene>
    <name evidence="13" type="primary">LOC109719189</name>
    <name evidence="10" type="ORF">ACMD2_06871</name>
</gene>
<dbReference type="OrthoDB" id="782114at2759"/>
<dbReference type="PANTHER" id="PTHR33573">
    <property type="entry name" value="CASP-LIKE PROTEIN 4A4"/>
    <property type="match status" value="1"/>
</dbReference>
<comment type="subunit">
    <text evidence="3 8">Homodimer and heterodimers.</text>
</comment>
<keyword evidence="6 8" id="KW-1133">Transmembrane helix</keyword>
<dbReference type="PANTHER" id="PTHR33573:SF56">
    <property type="entry name" value="CASP-LIKE PROTEIN 4C1"/>
    <property type="match status" value="1"/>
</dbReference>
<sequence>MPSPFPNGADPSPHHHRFHSTVSETKLRRLNSLILLLRLASFCFALAAAVFMVTNSSRSPGSPSWIDSEPFRLVFAANAIVAVYSLFEMGASIWEILKGSTPLPEPMQLWFDFAHDQVFAYLAAAAGAAGAAEARGMRGSGACASESAFCVQGDIAVALGFAAFAFVALAALASGFRLVSFLVTGSRFPLS</sequence>
<dbReference type="Proteomes" id="UP000515123">
    <property type="component" value="Linkage group 13"/>
</dbReference>
<keyword evidence="7 8" id="KW-0472">Membrane</keyword>
<feature type="transmembrane region" description="Helical" evidence="8">
    <location>
        <begin position="73"/>
        <end position="97"/>
    </location>
</feature>
<comment type="subcellular location">
    <subcellularLocation>
        <location evidence="1 8">Cell membrane</location>
        <topology evidence="1 8">Multi-pass membrane protein</topology>
    </subcellularLocation>
</comment>
<dbReference type="STRING" id="4615.A0A199W6B1"/>
<evidence type="ECO:0000256" key="7">
    <source>
        <dbReference type="ARBA" id="ARBA00023136"/>
    </source>
</evidence>
<accession>A0A199W6B1</accession>
<name>A0A199W6B1_ANACO</name>
<protein>
    <recommendedName>
        <fullName evidence="8">CASP-like protein</fullName>
    </recommendedName>
</protein>
<dbReference type="EMBL" id="LSRQ01000177">
    <property type="protein sequence ID" value="OAY84728.1"/>
    <property type="molecule type" value="Genomic_DNA"/>
</dbReference>
<evidence type="ECO:0000313" key="10">
    <source>
        <dbReference type="EMBL" id="OAY84728.1"/>
    </source>
</evidence>
<comment type="similarity">
    <text evidence="2 8">Belongs to the Casparian strip membrane proteins (CASP) family.</text>
</comment>
<feature type="transmembrane region" description="Helical" evidence="8">
    <location>
        <begin position="118"/>
        <end position="135"/>
    </location>
</feature>
<evidence type="ECO:0000313" key="13">
    <source>
        <dbReference type="RefSeq" id="XP_020101322.1"/>
    </source>
</evidence>
<dbReference type="Proteomes" id="UP000092600">
    <property type="component" value="Unassembled WGS sequence"/>
</dbReference>
<keyword evidence="12" id="KW-1185">Reference proteome</keyword>
<organism evidence="10 11">
    <name type="scientific">Ananas comosus</name>
    <name type="common">Pineapple</name>
    <name type="synonym">Ananas ananas</name>
    <dbReference type="NCBI Taxonomy" id="4615"/>
    <lineage>
        <taxon>Eukaryota</taxon>
        <taxon>Viridiplantae</taxon>
        <taxon>Streptophyta</taxon>
        <taxon>Embryophyta</taxon>
        <taxon>Tracheophyta</taxon>
        <taxon>Spermatophyta</taxon>
        <taxon>Magnoliopsida</taxon>
        <taxon>Liliopsida</taxon>
        <taxon>Poales</taxon>
        <taxon>Bromeliaceae</taxon>
        <taxon>Bromelioideae</taxon>
        <taxon>Ananas</taxon>
    </lineage>
</organism>
<reference evidence="13" key="2">
    <citation type="submission" date="2025-04" db="UniProtKB">
        <authorList>
            <consortium name="RefSeq"/>
        </authorList>
    </citation>
    <scope>IDENTIFICATION</scope>
    <source>
        <tissue evidence="13">Leaf</tissue>
    </source>
</reference>
<evidence type="ECO:0000256" key="5">
    <source>
        <dbReference type="ARBA" id="ARBA00022692"/>
    </source>
</evidence>
<dbReference type="Pfam" id="PF04535">
    <property type="entry name" value="CASP_dom"/>
    <property type="match status" value="1"/>
</dbReference>
<dbReference type="GeneID" id="109719189"/>
<evidence type="ECO:0000256" key="6">
    <source>
        <dbReference type="ARBA" id="ARBA00022989"/>
    </source>
</evidence>
<keyword evidence="5 8" id="KW-0812">Transmembrane</keyword>
<feature type="domain" description="Casparian strip membrane protein" evidence="9">
    <location>
        <begin position="29"/>
        <end position="166"/>
    </location>
</feature>
<evidence type="ECO:0000259" key="9">
    <source>
        <dbReference type="Pfam" id="PF04535"/>
    </source>
</evidence>
<proteinExistence type="inferred from homology"/>
<evidence type="ECO:0000256" key="1">
    <source>
        <dbReference type="ARBA" id="ARBA00004651"/>
    </source>
</evidence>